<evidence type="ECO:0008006" key="8">
    <source>
        <dbReference type="Google" id="ProtNLM"/>
    </source>
</evidence>
<evidence type="ECO:0000259" key="4">
    <source>
        <dbReference type="SMART" id="SM01359"/>
    </source>
</evidence>
<dbReference type="Pfam" id="PF21142">
    <property type="entry name" value="A2M_bMG2"/>
    <property type="match status" value="1"/>
</dbReference>
<evidence type="ECO:0000256" key="3">
    <source>
        <dbReference type="PROSITE-ProRule" id="PRU00339"/>
    </source>
</evidence>
<dbReference type="Pfam" id="PF17962">
    <property type="entry name" value="bMG6"/>
    <property type="match status" value="1"/>
</dbReference>
<keyword evidence="2" id="KW-0732">Signal</keyword>
<dbReference type="SMART" id="SM01360">
    <property type="entry name" value="A2M"/>
    <property type="match status" value="1"/>
</dbReference>
<comment type="caution">
    <text evidence="6">The sequence shown here is derived from an EMBL/GenBank/DDBJ whole genome shotgun (WGS) entry which is preliminary data.</text>
</comment>
<dbReference type="InterPro" id="IPR047565">
    <property type="entry name" value="Alpha-macroglob_thiol-ester_cl"/>
</dbReference>
<dbReference type="InterPro" id="IPR051802">
    <property type="entry name" value="YfhM-like"/>
</dbReference>
<comment type="similarity">
    <text evidence="1">Belongs to the protease inhibitor I39 (alpha-2-macroglobulin) family. Bacterial alpha-2-macroglobulin subfamily.</text>
</comment>
<dbReference type="EMBL" id="PDTV01000010">
    <property type="protein sequence ID" value="PIE82916.1"/>
    <property type="molecule type" value="Genomic_DNA"/>
</dbReference>
<dbReference type="InterPro" id="IPR041246">
    <property type="entry name" value="Bact_MG10"/>
</dbReference>
<dbReference type="Gene3D" id="1.50.10.20">
    <property type="match status" value="1"/>
</dbReference>
<dbReference type="Pfam" id="PF00207">
    <property type="entry name" value="A2M"/>
    <property type="match status" value="1"/>
</dbReference>
<evidence type="ECO:0000256" key="1">
    <source>
        <dbReference type="ARBA" id="ARBA00010556"/>
    </source>
</evidence>
<dbReference type="SMART" id="SM01359">
    <property type="entry name" value="A2M_N_2"/>
    <property type="match status" value="1"/>
</dbReference>
<gene>
    <name evidence="6" type="ORF">CSA09_04305</name>
</gene>
<keyword evidence="3" id="KW-0802">TPR repeat</keyword>
<dbReference type="GO" id="GO:0005615">
    <property type="term" value="C:extracellular space"/>
    <property type="evidence" value="ECO:0007669"/>
    <property type="project" value="InterPro"/>
</dbReference>
<proteinExistence type="inferred from homology"/>
<name>A0A2G6PEC6_9GAMM</name>
<dbReference type="InterPro" id="IPR026284">
    <property type="entry name" value="A2MG_proteobact"/>
</dbReference>
<dbReference type="Pfam" id="PF11974">
    <property type="entry name" value="bMG3"/>
    <property type="match status" value="1"/>
</dbReference>
<dbReference type="InterPro" id="IPR041203">
    <property type="entry name" value="Bact_A2M_MG5"/>
</dbReference>
<dbReference type="Pfam" id="PF17973">
    <property type="entry name" value="bMG10"/>
    <property type="match status" value="1"/>
</dbReference>
<dbReference type="SMART" id="SM00028">
    <property type="entry name" value="TPR"/>
    <property type="match status" value="2"/>
</dbReference>
<dbReference type="InterPro" id="IPR011626">
    <property type="entry name" value="Alpha-macroglobulin_TED"/>
</dbReference>
<dbReference type="PANTHER" id="PTHR40094:SF1">
    <property type="entry name" value="UBIQUITIN DOMAIN-CONTAINING PROTEIN"/>
    <property type="match status" value="1"/>
</dbReference>
<evidence type="ECO:0000313" key="7">
    <source>
        <dbReference type="Proteomes" id="UP000229278"/>
    </source>
</evidence>
<dbReference type="InterPro" id="IPR019734">
    <property type="entry name" value="TPR_rpt"/>
</dbReference>
<dbReference type="InterPro" id="IPR011990">
    <property type="entry name" value="TPR-like_helical_dom_sf"/>
</dbReference>
<dbReference type="InterPro" id="IPR021868">
    <property type="entry name" value="Alpha_2_Macroglob_MG3"/>
</dbReference>
<dbReference type="PIRSF" id="PIRSF038980">
    <property type="entry name" value="A2M_bac"/>
    <property type="match status" value="1"/>
</dbReference>
<dbReference type="InterPro" id="IPR008930">
    <property type="entry name" value="Terpenoid_cyclase/PrenylTrfase"/>
</dbReference>
<accession>A0A2G6PEC6</accession>
<protein>
    <recommendedName>
        <fullName evidence="8">Alpha-2-macroglobulin</fullName>
    </recommendedName>
</protein>
<evidence type="ECO:0000256" key="2">
    <source>
        <dbReference type="ARBA" id="ARBA00022729"/>
    </source>
</evidence>
<dbReference type="Pfam" id="PF17972">
    <property type="entry name" value="bMG5"/>
    <property type="match status" value="1"/>
</dbReference>
<dbReference type="CDD" id="cd02891">
    <property type="entry name" value="A2M_like"/>
    <property type="match status" value="1"/>
</dbReference>
<reference evidence="6 7" key="1">
    <citation type="submission" date="2017-10" db="EMBL/GenBank/DDBJ databases">
        <title>Novel microbial diversity and functional potential in the marine mammal oral microbiome.</title>
        <authorList>
            <person name="Dudek N.K."/>
            <person name="Sun C.L."/>
            <person name="Burstein D."/>
            <person name="Kantor R.S."/>
            <person name="Aliaga Goltsman D.S."/>
            <person name="Bik E.M."/>
            <person name="Thomas B.C."/>
            <person name="Banfield J.F."/>
            <person name="Relman D.A."/>
        </authorList>
    </citation>
    <scope>NUCLEOTIDE SEQUENCE [LARGE SCALE GENOMIC DNA]</scope>
    <source>
        <strain evidence="6">DOLJORAL78_50_517</strain>
    </source>
</reference>
<dbReference type="InterPro" id="IPR049120">
    <property type="entry name" value="A2M_bMG2"/>
</dbReference>
<dbReference type="Gene3D" id="1.25.40.10">
    <property type="entry name" value="Tetratricopeptide repeat domain"/>
    <property type="match status" value="1"/>
</dbReference>
<feature type="repeat" description="TPR" evidence="3">
    <location>
        <begin position="216"/>
        <end position="249"/>
    </location>
</feature>
<dbReference type="InterPro" id="IPR002890">
    <property type="entry name" value="MG2"/>
</dbReference>
<dbReference type="Gene3D" id="2.60.40.1930">
    <property type="match status" value="1"/>
</dbReference>
<organism evidence="6 7">
    <name type="scientific">Candidatus Contendibacter odensensis</name>
    <dbReference type="NCBI Taxonomy" id="1400860"/>
    <lineage>
        <taxon>Bacteria</taxon>
        <taxon>Pseudomonadati</taxon>
        <taxon>Pseudomonadota</taxon>
        <taxon>Gammaproteobacteria</taxon>
        <taxon>Candidatus Competibacteraceae</taxon>
        <taxon>Candidatus Contendibacter</taxon>
    </lineage>
</organism>
<feature type="domain" description="Alpha-2-macroglobulin bait region" evidence="4">
    <location>
        <begin position="952"/>
        <end position="1096"/>
    </location>
</feature>
<evidence type="ECO:0000259" key="5">
    <source>
        <dbReference type="SMART" id="SM01360"/>
    </source>
</evidence>
<dbReference type="InterPro" id="IPR011625">
    <property type="entry name" value="A2M_N_BRD"/>
</dbReference>
<dbReference type="Pfam" id="PF07703">
    <property type="entry name" value="A2M_BRD"/>
    <property type="match status" value="1"/>
</dbReference>
<dbReference type="Pfam" id="PF07678">
    <property type="entry name" value="TED_complement"/>
    <property type="match status" value="1"/>
</dbReference>
<dbReference type="PROSITE" id="PS50005">
    <property type="entry name" value="TPR"/>
    <property type="match status" value="1"/>
</dbReference>
<dbReference type="Pfam" id="PF01835">
    <property type="entry name" value="MG2"/>
    <property type="match status" value="1"/>
</dbReference>
<dbReference type="Proteomes" id="UP000229278">
    <property type="component" value="Unassembled WGS sequence"/>
</dbReference>
<dbReference type="InterPro" id="IPR041462">
    <property type="entry name" value="Bact_A2M_MG6"/>
</dbReference>
<dbReference type="PANTHER" id="PTHR40094">
    <property type="entry name" value="ALPHA-2-MACROGLOBULIN HOMOLOG"/>
    <property type="match status" value="1"/>
</dbReference>
<dbReference type="SUPFAM" id="SSF48452">
    <property type="entry name" value="TPR-like"/>
    <property type="match status" value="1"/>
</dbReference>
<feature type="domain" description="Alpha-2-macroglobulin" evidence="5">
    <location>
        <begin position="1157"/>
        <end position="1246"/>
    </location>
</feature>
<dbReference type="SMART" id="SM01419">
    <property type="entry name" value="Thiol-ester_cl"/>
    <property type="match status" value="1"/>
</dbReference>
<sequence>MIDLLANRARTHYSQARLYAILHLGSPSMRGVPRYTTFLPLAGEFMMRCLLFHCFSIVARSCVVFGQGHVMQSAKGKPALLPVCLKKWHILWVCLGLLQPLAAHALEDAVLAVEAAQYQQLITNKRSVSGKSTALPGQRAKQQSRQKNWSAAIESYETAIASGDATAALWLSLSRAWHMLASQNKTGWQTRYHARQRSRQAAWKVLDLAKSPHERARALLWLGQLYDQGGSPKKAMAAYREGLALEDHPKIAKRYQQLDKAHAFRITGVEVESNSATPKVCLKFSGSLAKSRQQLHYEDYIQIQPAIQFAITVRGQQLCVEGISHGQHYTLTVRAGIPSATGEKTRVKQNFTAKVEDREPTLGFRGTTYVLPRIGARHLPLISVNLETARLRVLRINDRNLMREIEKHRITRVLDGHDLQQIATRSGEQVWEGILTLATGSRNQEITTAIPISTILSDPRPGIYIVAAERADKTPGRYTNRATQWLVVSDIGLFTMRGADGLHVFARSLATAQPLADIRLKLYARNNSELGEVATDEKGYARLDPGLLRGEGGREPAALMAFANDDYNVIDLTRPAFDLSDRGVEGRMAPGAVDVFLYTERGVYRPGETVELMALLRDNRANALPNAPLTLKVFRPDTVEAARLQPKTAVIGGYHARLPLPRNARTGTWTVKAYTDPKGKSFGQMSFQVEDFVPQRLKLELKAATKTLKPNVPTTLAIHGRFLYGAPAANLKAEAEVVLREDPKPYPQYADYHFGLIQDEWTAKRFPVALAGTDAQGQAQTVLMVNETPDTTRPLLARLRVSLFEPGGRPVHRHLDLPYRIQPFAIGIKPHFSGGIQSGQEAGFDVIALDPSGQRYAGRDLRVDWIREEYQYYWYHNNSRWNYKQIIRDRAPVSSQTLSLTSGQVATIRQNGLDWGHYRLEIVDPQTGVASSVRFTVGWFEKSGVGDTPDQMKVTLDKPHYQAGDTARVFIRAPFAGEVVLNVMGDRLWLSKAMSVPADGMTVTLPIAAEWGPGVYIAATAFRPADHKAQRGPGRAVGVAWAGLDPAQRRLNIALDIPREWKPRQKVNVPVTVTGIDASQPAYLTLAAVDEGILQLTDFATPNPVEYFLGKRQLAMQLRDIYGQLIEIGGRPGALKVGGGAGRRHLNPSGVRTVKTVALFSGPVALDGKGQAQIPLELPDFNGQLRLMAVAWDQQRVGSAEAELFVRDPLVARVYLPRFLAPKDESHITVTVQNLTAPTGDYQLRLVAEGAVAISDTAELSFKMTDSTGQRQKSHTFTLRGLQPGSGKVRLHLAGPGDFQLVRESEIAVRPVQPVISTRVARRLHPAEPLHLGHELLADYFPDTSHARLSISSRPDLNVPELLARLDRYPYGCLEQTVSRALPLLYFNAVAQVWSHKATETGLRARVQQAIQNILSLQDASGGFGLWNPGDSVDNWLSAYAMDFLVRARNENYLVPETAYQSGLRYLQGQVAGDAFKEKQLGWYTYSLYVLASVQKASIGNLRYLHDNYLQKLPTALAQAQLGASLARYGEVQRAKEAFNAALNRSDRTAVVHDYGSELRDRAALLALQTEAGMLPARIPPLADQVVTDFNTRRYTSTQEQVWLLLAAHALQKQSGSLQLTVEGQPVKADPFYRSLNVEQLTRGLTVINQGKQPVWYTLSLSGVPVAARPPEQKGFNISRQYYTRTGKPVDPAQLRQNQLLVAVITGQTQSRTQQQALVVDLLPAGLEIENVRLVRGASGEDFAWLPTLTSTVHTEFRDDRFVAALNLGEDSKKQSFTLAYLVRAVTPGIYQQPAVYIEDMYKPWQFGRGSVGTVKVE</sequence>
<dbReference type="SUPFAM" id="SSF48239">
    <property type="entry name" value="Terpenoid cyclases/Protein prenyltransferases"/>
    <property type="match status" value="1"/>
</dbReference>
<dbReference type="InterPro" id="IPR001599">
    <property type="entry name" value="Macroglobln_a2"/>
</dbReference>
<dbReference type="GO" id="GO:0004866">
    <property type="term" value="F:endopeptidase inhibitor activity"/>
    <property type="evidence" value="ECO:0007669"/>
    <property type="project" value="InterPro"/>
</dbReference>
<evidence type="ECO:0000313" key="6">
    <source>
        <dbReference type="EMBL" id="PIE82916.1"/>
    </source>
</evidence>